<dbReference type="GO" id="GO:0008289">
    <property type="term" value="F:lipid binding"/>
    <property type="evidence" value="ECO:0007669"/>
    <property type="project" value="InterPro"/>
</dbReference>
<dbReference type="PANTHER" id="PTHR14096:SF27">
    <property type="entry name" value="APOLIPOPROTEIN L2"/>
    <property type="match status" value="1"/>
</dbReference>
<evidence type="ECO:0000256" key="1">
    <source>
        <dbReference type="ARBA" id="ARBA00010090"/>
    </source>
</evidence>
<reference evidence="4" key="2">
    <citation type="submission" date="2021-03" db="UniProtKB">
        <authorList>
            <consortium name="Ensembl"/>
        </authorList>
    </citation>
    <scope>IDENTIFICATION</scope>
</reference>
<feature type="coiled-coil region" evidence="2">
    <location>
        <begin position="28"/>
        <end position="102"/>
    </location>
</feature>
<accession>A0A803JRY2</accession>
<feature type="compositionally biased region" description="Polar residues" evidence="3">
    <location>
        <begin position="132"/>
        <end position="146"/>
    </location>
</feature>
<evidence type="ECO:0000313" key="4">
    <source>
        <dbReference type="Ensembl" id="ENSXETP00000110750"/>
    </source>
</evidence>
<reference evidence="4" key="1">
    <citation type="journal article" date="2010" name="Science">
        <title>The genome of the Western clawed frog Xenopus tropicalis.</title>
        <authorList>
            <person name="Hellsten U."/>
            <person name="Harland R.M."/>
            <person name="Gilchrist M.J."/>
            <person name="Hendrix D."/>
            <person name="Jurka J."/>
            <person name="Kapitonov V."/>
            <person name="Ovcharenko I."/>
            <person name="Putnam N.H."/>
            <person name="Shu S."/>
            <person name="Taher L."/>
            <person name="Blitz I.L."/>
            <person name="Blumberg B."/>
            <person name="Dichmann D.S."/>
            <person name="Dubchak I."/>
            <person name="Amaya E."/>
            <person name="Detter J.C."/>
            <person name="Fletcher R."/>
            <person name="Gerhard D.S."/>
            <person name="Goodstein D."/>
            <person name="Graves T."/>
            <person name="Grigoriev I.V."/>
            <person name="Grimwood J."/>
            <person name="Kawashima T."/>
            <person name="Lindquist E."/>
            <person name="Lucas S.M."/>
            <person name="Mead P.E."/>
            <person name="Mitros T."/>
            <person name="Ogino H."/>
            <person name="Ohta Y."/>
            <person name="Poliakov A.V."/>
            <person name="Pollet N."/>
            <person name="Robert J."/>
            <person name="Salamov A."/>
            <person name="Sater A.K."/>
            <person name="Schmutz J."/>
            <person name="Terry A."/>
            <person name="Vize P.D."/>
            <person name="Warren W.C."/>
            <person name="Wells D."/>
            <person name="Wills A."/>
            <person name="Wilson R.K."/>
            <person name="Zimmerman L.B."/>
            <person name="Zorn A.M."/>
            <person name="Grainger R."/>
            <person name="Grammer T."/>
            <person name="Khokha M.K."/>
            <person name="Richardson P.M."/>
            <person name="Rokhsar D.S."/>
        </authorList>
    </citation>
    <scope>NUCLEOTIDE SEQUENCE [LARGE SCALE GENOMIC DNA]</scope>
    <source>
        <strain evidence="4">Nigerian</strain>
    </source>
</reference>
<dbReference type="Ensembl" id="ENSXETT00000111792">
    <property type="protein sequence ID" value="ENSXETP00000110750"/>
    <property type="gene ID" value="ENSXETG00000045549"/>
</dbReference>
<protein>
    <submittedName>
        <fullName evidence="4">Uncharacterized protein</fullName>
    </submittedName>
</protein>
<evidence type="ECO:0000256" key="2">
    <source>
        <dbReference type="SAM" id="Coils"/>
    </source>
</evidence>
<feature type="region of interest" description="Disordered" evidence="3">
    <location>
        <begin position="1"/>
        <end position="21"/>
    </location>
</feature>
<dbReference type="GeneTree" id="ENSGT01030000234599"/>
<feature type="region of interest" description="Disordered" evidence="3">
    <location>
        <begin position="132"/>
        <end position="155"/>
    </location>
</feature>
<sequence>MSQKQTPSLITQSQVSGSSQRSSVINAAAIARAKAEAAKARASFAEKEMEAKMEWAHLEAERTRQEAERKIESGRLEAFLEKLNIEKEAAAAMAEAEALEAIIYSDSEKHSRVPDLEIEAQDPLQRTSEYVLQQSKQDTDSLSAQEPDQLATWEPDQDCYMTQQVKSKSQVHQRDNAEQSDLAYRNSYVNQVPKPVGYPLTSSSALLKWYVTNQPKGEPPDRYDYTAPSHYYTGPPAYPGDNQATMDFAMFLAWRKLVTKGLVKFNDHPEDFRAWRSSFHSTIRDLDLSYSEKIDLLIKYLETESAENAKRIRVININHPETGLKHCKVSVKCTECDSTHHNTALHPGPASWVLPHNNGTSKHGGEEGDTATTTPESEESDEHLEIVQPLSKEKQEEVKTKEEKIAEDFCKIQEHMKHFIIHMKECISLLYHIADCIEKVHKDTTIANIAGSTAGIAGGITAIVGLALIPVTLGASVIVSAVGGAVAAAGGLTGAGSSIVDFFYIKKQCSEAEKILKAFMNDVKCIKDYLSNIDIQLEAIKSLFGENTSEYSRFTNYLLKFYLPLKEESLLFISENEGFNALKQFADLFNFKTLTALVPSLIETAAQAGSSGAKAASSGAQVASSGAQVASRGAQVASRGAQAASRGAQIASSEAQIASSGVVVVSSAAKAAVIASGVFVALGLVIDIVFLVKNSKHLHEGAKTAQAAAIRSIASALEKDSKAFEGKNVQENCEMNLHEGTKSEQESKTERTIGTTLEEDTTLLKSKQ</sequence>
<dbReference type="GO" id="GO:0005576">
    <property type="term" value="C:extracellular region"/>
    <property type="evidence" value="ECO:0007669"/>
    <property type="project" value="InterPro"/>
</dbReference>
<feature type="compositionally biased region" description="Basic and acidic residues" evidence="3">
    <location>
        <begin position="736"/>
        <end position="751"/>
    </location>
</feature>
<organism evidence="4">
    <name type="scientific">Xenopus tropicalis</name>
    <name type="common">Western clawed frog</name>
    <name type="synonym">Silurana tropicalis</name>
    <dbReference type="NCBI Taxonomy" id="8364"/>
    <lineage>
        <taxon>Eukaryota</taxon>
        <taxon>Metazoa</taxon>
        <taxon>Chordata</taxon>
        <taxon>Craniata</taxon>
        <taxon>Vertebrata</taxon>
        <taxon>Euteleostomi</taxon>
        <taxon>Amphibia</taxon>
        <taxon>Batrachia</taxon>
        <taxon>Anura</taxon>
        <taxon>Pipoidea</taxon>
        <taxon>Pipidae</taxon>
        <taxon>Xenopodinae</taxon>
        <taxon>Xenopus</taxon>
        <taxon>Silurana</taxon>
    </lineage>
</organism>
<feature type="compositionally biased region" description="Polar residues" evidence="3">
    <location>
        <begin position="1"/>
        <end position="11"/>
    </location>
</feature>
<name>A0A803JRY2_XENTR</name>
<keyword evidence="2" id="KW-0175">Coiled coil</keyword>
<dbReference type="GO" id="GO:0042157">
    <property type="term" value="P:lipoprotein metabolic process"/>
    <property type="evidence" value="ECO:0007669"/>
    <property type="project" value="InterPro"/>
</dbReference>
<dbReference type="GO" id="GO:0006869">
    <property type="term" value="P:lipid transport"/>
    <property type="evidence" value="ECO:0007669"/>
    <property type="project" value="InterPro"/>
</dbReference>
<feature type="region of interest" description="Disordered" evidence="3">
    <location>
        <begin position="736"/>
        <end position="768"/>
    </location>
</feature>
<comment type="similarity">
    <text evidence="1">Belongs to the apolipoprotein L family.</text>
</comment>
<feature type="region of interest" description="Disordered" evidence="3">
    <location>
        <begin position="347"/>
        <end position="385"/>
    </location>
</feature>
<dbReference type="InParanoid" id="A0A803JRY2"/>
<dbReference type="Pfam" id="PF05461">
    <property type="entry name" value="ApoL"/>
    <property type="match status" value="2"/>
</dbReference>
<feature type="compositionally biased region" description="Low complexity" evidence="3">
    <location>
        <begin position="12"/>
        <end position="21"/>
    </location>
</feature>
<dbReference type="InterPro" id="IPR008405">
    <property type="entry name" value="ApoL"/>
</dbReference>
<dbReference type="AlphaFoldDB" id="A0A803JRY2"/>
<proteinExistence type="inferred from homology"/>
<evidence type="ECO:0000256" key="3">
    <source>
        <dbReference type="SAM" id="MobiDB-lite"/>
    </source>
</evidence>
<dbReference type="PANTHER" id="PTHR14096">
    <property type="entry name" value="APOLIPOPROTEIN L"/>
    <property type="match status" value="1"/>
</dbReference>